<evidence type="ECO:0000256" key="2">
    <source>
        <dbReference type="SAM" id="SignalP"/>
    </source>
</evidence>
<dbReference type="Gene3D" id="3.55.50.30">
    <property type="match status" value="1"/>
</dbReference>
<evidence type="ECO:0000313" key="5">
    <source>
        <dbReference type="Proteomes" id="UP000322658"/>
    </source>
</evidence>
<evidence type="ECO:0000256" key="1">
    <source>
        <dbReference type="SAM" id="MobiDB-lite"/>
    </source>
</evidence>
<feature type="compositionally biased region" description="Basic and acidic residues" evidence="1">
    <location>
        <begin position="109"/>
        <end position="118"/>
    </location>
</feature>
<dbReference type="RefSeq" id="WP_118406843.1">
    <property type="nucleotide sequence ID" value="NZ_CATVWL010000032.1"/>
</dbReference>
<name>A0A5B3FWX9_9BACT</name>
<dbReference type="Proteomes" id="UP000323567">
    <property type="component" value="Unassembled WGS sequence"/>
</dbReference>
<evidence type="ECO:0000313" key="4">
    <source>
        <dbReference type="EMBL" id="KAA2372616.1"/>
    </source>
</evidence>
<dbReference type="EMBL" id="VVXK01000030">
    <property type="protein sequence ID" value="KAA2365808.1"/>
    <property type="molecule type" value="Genomic_DNA"/>
</dbReference>
<sequence length="137" mass="15215">MHVNLLFKKIAALIPCLLLTVALNAQTVTKAFRSVPLKTVLEEVERQTGYSILFENEDVDVSRPVTATFKDATLQTVLDTVLDKSLRYTVKGGGETGHHLPPLAGLRPDGPERGDDRRRNGHLLGRQPAHRRSQHLC</sequence>
<gene>
    <name evidence="4" type="ORF">F2Y07_13890</name>
    <name evidence="3" type="ORF">F2Y13_14245</name>
</gene>
<organism evidence="3 6">
    <name type="scientific">Alistipes shahii</name>
    <dbReference type="NCBI Taxonomy" id="328814"/>
    <lineage>
        <taxon>Bacteria</taxon>
        <taxon>Pseudomonadati</taxon>
        <taxon>Bacteroidota</taxon>
        <taxon>Bacteroidia</taxon>
        <taxon>Bacteroidales</taxon>
        <taxon>Rikenellaceae</taxon>
        <taxon>Alistipes</taxon>
    </lineage>
</organism>
<feature type="region of interest" description="Disordered" evidence="1">
    <location>
        <begin position="92"/>
        <end position="137"/>
    </location>
</feature>
<accession>A0A5B3FWX9</accession>
<proteinExistence type="predicted"/>
<feature type="signal peptide" evidence="2">
    <location>
        <begin position="1"/>
        <end position="25"/>
    </location>
</feature>
<comment type="caution">
    <text evidence="3">The sequence shown here is derived from an EMBL/GenBank/DDBJ whole genome shotgun (WGS) entry which is preliminary data.</text>
</comment>
<reference evidence="5 6" key="1">
    <citation type="journal article" date="2019" name="Nat. Med.">
        <title>A library of human gut bacterial isolates paired with longitudinal multiomics data enables mechanistic microbiome research.</title>
        <authorList>
            <person name="Poyet M."/>
            <person name="Groussin M."/>
            <person name="Gibbons S.M."/>
            <person name="Avila-Pacheco J."/>
            <person name="Jiang X."/>
            <person name="Kearney S.M."/>
            <person name="Perrotta A.R."/>
            <person name="Berdy B."/>
            <person name="Zhao S."/>
            <person name="Lieberman T.D."/>
            <person name="Swanson P.K."/>
            <person name="Smith M."/>
            <person name="Roesemann S."/>
            <person name="Alexander J.E."/>
            <person name="Rich S.A."/>
            <person name="Livny J."/>
            <person name="Vlamakis H."/>
            <person name="Clish C."/>
            <person name="Bullock K."/>
            <person name="Deik A."/>
            <person name="Scott J."/>
            <person name="Pierce K.A."/>
            <person name="Xavier R.J."/>
            <person name="Alm E.J."/>
        </authorList>
    </citation>
    <scope>NUCLEOTIDE SEQUENCE [LARGE SCALE GENOMIC DNA]</scope>
    <source>
        <strain evidence="4 5">BIOML-A1</strain>
        <strain evidence="3 6">BIOML-A2</strain>
    </source>
</reference>
<feature type="compositionally biased region" description="Basic residues" evidence="1">
    <location>
        <begin position="128"/>
        <end position="137"/>
    </location>
</feature>
<evidence type="ECO:0000313" key="6">
    <source>
        <dbReference type="Proteomes" id="UP000323567"/>
    </source>
</evidence>
<evidence type="ECO:0000313" key="3">
    <source>
        <dbReference type="EMBL" id="KAA2365808.1"/>
    </source>
</evidence>
<dbReference type="Proteomes" id="UP000322658">
    <property type="component" value="Unassembled WGS sequence"/>
</dbReference>
<keyword evidence="2" id="KW-0732">Signal</keyword>
<dbReference type="EMBL" id="VVXJ01000050">
    <property type="protein sequence ID" value="KAA2372616.1"/>
    <property type="molecule type" value="Genomic_DNA"/>
</dbReference>
<dbReference type="AlphaFoldDB" id="A0A5B3FWX9"/>
<protein>
    <submittedName>
        <fullName evidence="3">DUF4974 domain-containing protein</fullName>
    </submittedName>
</protein>
<feature type="chain" id="PRO_5036366742" evidence="2">
    <location>
        <begin position="26"/>
        <end position="137"/>
    </location>
</feature>